<sequence>MRISANNLTQAIEDHTEDISGGLSFQGSLFIFCLLAFYALALWDRWLSLRLRTEENRRLQYVLDQKRDYGAMRQQSHSATHMLDPNAKSGFRPHQNEGALLLPPPHP</sequence>
<keyword evidence="2" id="KW-0812">Transmembrane</keyword>
<evidence type="ECO:0000256" key="1">
    <source>
        <dbReference type="SAM" id="MobiDB-lite"/>
    </source>
</evidence>
<evidence type="ECO:0000313" key="3">
    <source>
        <dbReference type="EMBL" id="RDB19062.1"/>
    </source>
</evidence>
<dbReference type="OrthoDB" id="2834397at2759"/>
<comment type="caution">
    <text evidence="3">The sequence shown here is derived from an EMBL/GenBank/DDBJ whole genome shotgun (WGS) entry which is preliminary data.</text>
</comment>
<name>A0A369JCK8_HYPMA</name>
<dbReference type="Proteomes" id="UP000076154">
    <property type="component" value="Unassembled WGS sequence"/>
</dbReference>
<evidence type="ECO:0000313" key="4">
    <source>
        <dbReference type="Proteomes" id="UP000076154"/>
    </source>
</evidence>
<accession>A0A369JCK8</accession>
<dbReference type="AlphaFoldDB" id="A0A369JCK8"/>
<feature type="region of interest" description="Disordered" evidence="1">
    <location>
        <begin position="74"/>
        <end position="107"/>
    </location>
</feature>
<keyword evidence="2" id="KW-1133">Transmembrane helix</keyword>
<feature type="transmembrane region" description="Helical" evidence="2">
    <location>
        <begin position="23"/>
        <end position="43"/>
    </location>
</feature>
<keyword evidence="2" id="KW-0472">Membrane</keyword>
<gene>
    <name evidence="3" type="ORF">Hypma_014308</name>
</gene>
<reference evidence="3" key="1">
    <citation type="submission" date="2018-04" db="EMBL/GenBank/DDBJ databases">
        <title>Whole genome sequencing of Hypsizygus marmoreus.</title>
        <authorList>
            <person name="Choi I.-G."/>
            <person name="Min B."/>
            <person name="Kim J.-G."/>
            <person name="Kim S."/>
            <person name="Oh Y.-L."/>
            <person name="Kong W.-S."/>
            <person name="Park H."/>
            <person name="Jeong J."/>
            <person name="Song E.-S."/>
        </authorList>
    </citation>
    <scope>NUCLEOTIDE SEQUENCE [LARGE SCALE GENOMIC DNA]</scope>
    <source>
        <strain evidence="3">51987-8</strain>
    </source>
</reference>
<dbReference type="InParanoid" id="A0A369JCK8"/>
<proteinExistence type="predicted"/>
<protein>
    <submittedName>
        <fullName evidence="3">Uncharacterized protein</fullName>
    </submittedName>
</protein>
<evidence type="ECO:0000256" key="2">
    <source>
        <dbReference type="SAM" id="Phobius"/>
    </source>
</evidence>
<organism evidence="3 4">
    <name type="scientific">Hypsizygus marmoreus</name>
    <name type="common">White beech mushroom</name>
    <name type="synonym">Agaricus marmoreus</name>
    <dbReference type="NCBI Taxonomy" id="39966"/>
    <lineage>
        <taxon>Eukaryota</taxon>
        <taxon>Fungi</taxon>
        <taxon>Dikarya</taxon>
        <taxon>Basidiomycota</taxon>
        <taxon>Agaricomycotina</taxon>
        <taxon>Agaricomycetes</taxon>
        <taxon>Agaricomycetidae</taxon>
        <taxon>Agaricales</taxon>
        <taxon>Tricholomatineae</taxon>
        <taxon>Lyophyllaceae</taxon>
        <taxon>Hypsizygus</taxon>
    </lineage>
</organism>
<keyword evidence="4" id="KW-1185">Reference proteome</keyword>
<dbReference type="EMBL" id="LUEZ02000085">
    <property type="protein sequence ID" value="RDB19062.1"/>
    <property type="molecule type" value="Genomic_DNA"/>
</dbReference>